<evidence type="ECO:0000256" key="2">
    <source>
        <dbReference type="SAM" id="Phobius"/>
    </source>
</evidence>
<dbReference type="AlphaFoldDB" id="A0A8B6E0P5"/>
<dbReference type="Proteomes" id="UP000596742">
    <property type="component" value="Unassembled WGS sequence"/>
</dbReference>
<evidence type="ECO:0000313" key="4">
    <source>
        <dbReference type="Proteomes" id="UP000596742"/>
    </source>
</evidence>
<feature type="compositionally biased region" description="Basic and acidic residues" evidence="1">
    <location>
        <begin position="332"/>
        <end position="342"/>
    </location>
</feature>
<sequence length="415" mass="47954">MKNYCLTCISFCQILRLIESASYTLPKENICECSTITVLLITFVLLIAGVAAYVRHLKRSHKKRIQTLMKKQVPGRGTENAQFVEIIDGIEMQPTIRDNIGDEHIYVSTRTESSTTSRCVNGACGNSFEITEQDSKPDKIEMNVYGIDSTIRKKNIKVKSSPNKIKCHVDVNICEDNTKLKYLPHYTETHFYENDGQENVNLKFSPDTAEVHFYENDIFENMRLMSSTDKKETHFYENYGQENVKLNFFPDITKNICNENIKFNNAQDNSETNFYENDGQENDIPYSSPDKAEIHFYENDRDEHVLPSPATDTAEDEFYENVRSKNKPHSFSTDKTETHYDETKVDEKLNSACEDNLTPSSPDNTDIHCAENYSEENVKLKYVEIDFTKADNDFHRSNIDLPQNDEEYINLSLKQ</sequence>
<keyword evidence="4" id="KW-1185">Reference proteome</keyword>
<keyword evidence="2" id="KW-0812">Transmembrane</keyword>
<proteinExistence type="predicted"/>
<keyword evidence="2" id="KW-0472">Membrane</keyword>
<accession>A0A8B6E0P5</accession>
<feature type="region of interest" description="Disordered" evidence="1">
    <location>
        <begin position="322"/>
        <end position="342"/>
    </location>
</feature>
<feature type="transmembrane region" description="Helical" evidence="2">
    <location>
        <begin position="36"/>
        <end position="54"/>
    </location>
</feature>
<comment type="caution">
    <text evidence="3">The sequence shown here is derived from an EMBL/GenBank/DDBJ whole genome shotgun (WGS) entry which is preliminary data.</text>
</comment>
<evidence type="ECO:0000313" key="3">
    <source>
        <dbReference type="EMBL" id="VDI26508.1"/>
    </source>
</evidence>
<evidence type="ECO:0000256" key="1">
    <source>
        <dbReference type="SAM" id="MobiDB-lite"/>
    </source>
</evidence>
<reference evidence="3" key="1">
    <citation type="submission" date="2018-11" db="EMBL/GenBank/DDBJ databases">
        <authorList>
            <person name="Alioto T."/>
            <person name="Alioto T."/>
        </authorList>
    </citation>
    <scope>NUCLEOTIDE SEQUENCE</scope>
</reference>
<organism evidence="3 4">
    <name type="scientific">Mytilus galloprovincialis</name>
    <name type="common">Mediterranean mussel</name>
    <dbReference type="NCBI Taxonomy" id="29158"/>
    <lineage>
        <taxon>Eukaryota</taxon>
        <taxon>Metazoa</taxon>
        <taxon>Spiralia</taxon>
        <taxon>Lophotrochozoa</taxon>
        <taxon>Mollusca</taxon>
        <taxon>Bivalvia</taxon>
        <taxon>Autobranchia</taxon>
        <taxon>Pteriomorphia</taxon>
        <taxon>Mytilida</taxon>
        <taxon>Mytiloidea</taxon>
        <taxon>Mytilidae</taxon>
        <taxon>Mytilinae</taxon>
        <taxon>Mytilus</taxon>
    </lineage>
</organism>
<dbReference type="OrthoDB" id="10393526at2759"/>
<gene>
    <name evidence="3" type="ORF">MGAL_10B032341</name>
</gene>
<keyword evidence="2" id="KW-1133">Transmembrane helix</keyword>
<name>A0A8B6E0P5_MYTGA</name>
<protein>
    <submittedName>
        <fullName evidence="3">Uncharacterized protein</fullName>
    </submittedName>
</protein>
<dbReference type="EMBL" id="UYJE01004257">
    <property type="protein sequence ID" value="VDI26508.1"/>
    <property type="molecule type" value="Genomic_DNA"/>
</dbReference>